<keyword evidence="1" id="KW-0812">Transmembrane</keyword>
<accession>A0A4R4KL69</accession>
<feature type="transmembrane region" description="Helical" evidence="1">
    <location>
        <begin position="130"/>
        <end position="152"/>
    </location>
</feature>
<keyword evidence="1" id="KW-0472">Membrane</keyword>
<feature type="transmembrane region" description="Helical" evidence="1">
    <location>
        <begin position="21"/>
        <end position="42"/>
    </location>
</feature>
<evidence type="ECO:0000256" key="1">
    <source>
        <dbReference type="SAM" id="Phobius"/>
    </source>
</evidence>
<protein>
    <submittedName>
        <fullName evidence="2">DUF3526 domain-containing protein</fullName>
    </submittedName>
</protein>
<feature type="transmembrane region" description="Helical" evidence="1">
    <location>
        <begin position="248"/>
        <end position="266"/>
    </location>
</feature>
<reference evidence="2 3" key="1">
    <citation type="submission" date="2019-02" db="EMBL/GenBank/DDBJ databases">
        <title>Arundinibacter roseus gen. nov., sp. nov., a new member of the family Cytophagaceae.</title>
        <authorList>
            <person name="Szuroczki S."/>
            <person name="Khayer B."/>
            <person name="Sproer C."/>
            <person name="Toumi M."/>
            <person name="Szabo A."/>
            <person name="Felfoldi T."/>
            <person name="Schumann P."/>
            <person name="Toth E."/>
        </authorList>
    </citation>
    <scope>NUCLEOTIDE SEQUENCE [LARGE SCALE GENOMIC DNA]</scope>
    <source>
        <strain evidence="2 3">DMA-k-7a</strain>
    </source>
</reference>
<evidence type="ECO:0000313" key="3">
    <source>
        <dbReference type="Proteomes" id="UP000295706"/>
    </source>
</evidence>
<keyword evidence="1" id="KW-1133">Transmembrane helix</keyword>
<dbReference type="InterPro" id="IPR021913">
    <property type="entry name" value="DUF3526"/>
</dbReference>
<dbReference type="PANTHER" id="PTHR43471">
    <property type="entry name" value="ABC TRANSPORTER PERMEASE"/>
    <property type="match status" value="1"/>
</dbReference>
<dbReference type="AlphaFoldDB" id="A0A4R4KL69"/>
<dbReference type="PANTHER" id="PTHR43471:SF1">
    <property type="entry name" value="ABC TRANSPORTER PERMEASE PROTEIN NOSY-RELATED"/>
    <property type="match status" value="1"/>
</dbReference>
<feature type="transmembrane region" description="Helical" evidence="1">
    <location>
        <begin position="455"/>
        <end position="472"/>
    </location>
</feature>
<dbReference type="OrthoDB" id="184009at2"/>
<organism evidence="2 3">
    <name type="scientific">Arundinibacter roseus</name>
    <dbReference type="NCBI Taxonomy" id="2070510"/>
    <lineage>
        <taxon>Bacteria</taxon>
        <taxon>Pseudomonadati</taxon>
        <taxon>Bacteroidota</taxon>
        <taxon>Cytophagia</taxon>
        <taxon>Cytophagales</taxon>
        <taxon>Spirosomataceae</taxon>
        <taxon>Arundinibacter</taxon>
    </lineage>
</organism>
<dbReference type="EMBL" id="SMJU01000003">
    <property type="protein sequence ID" value="TDB67449.1"/>
    <property type="molecule type" value="Genomic_DNA"/>
</dbReference>
<dbReference type="Pfam" id="PF12730">
    <property type="entry name" value="ABC2_membrane_4"/>
    <property type="match status" value="1"/>
</dbReference>
<sequence>MRVNQLKLLARQVWTSTLKRPGTRLLLGIFSILLLFALFTGYTNLMEQQQTVEIYSHEVRERWENNPDKHPHRMAHYGYVVFRERFPLSFFDFGMDSYLGNVVFLEAHRQNTVNFSEASLSNGMIRFGEISAAMILQLLLPLLIFFWGFNLISQERENGTLRILLTQGVSWPELIVGKALGLFGLSLLIFLPAATLGLILLVTNPTTNEHPQAYVRFLGMISGYLVYFSILSFLAVYFSARSHSSKSALIQLIGFWLFFTLILPKVSQVVGQTIYPSPTKIEFDTAVEEELIRQGDSHNPNDPHFKALKDSLLTAYGVDSTQKLPFNYGGYVMREGEKLSAQTYARHQTELVRIYQKQQNFVRYTAFLNPYMAIRNLSMAWSGTDYAAYNDFQKQAEDYRYKLAQTMNELQIKYIGNRVISSADKSAIISQENWANFPDFHHVFLPISHVFTYEWISMVSLFFWILGLGFLVKKSSKGLRAF</sequence>
<dbReference type="Proteomes" id="UP000295706">
    <property type="component" value="Unassembled WGS sequence"/>
</dbReference>
<proteinExistence type="predicted"/>
<dbReference type="RefSeq" id="WP_132115440.1">
    <property type="nucleotide sequence ID" value="NZ_SMJU01000003.1"/>
</dbReference>
<keyword evidence="3" id="KW-1185">Reference proteome</keyword>
<dbReference type="Pfam" id="PF12040">
    <property type="entry name" value="DUF3526"/>
    <property type="match status" value="1"/>
</dbReference>
<feature type="transmembrane region" description="Helical" evidence="1">
    <location>
        <begin position="214"/>
        <end position="236"/>
    </location>
</feature>
<comment type="caution">
    <text evidence="2">The sequence shown here is derived from an EMBL/GenBank/DDBJ whole genome shotgun (WGS) entry which is preliminary data.</text>
</comment>
<gene>
    <name evidence="2" type="ORF">EZE20_05745</name>
</gene>
<evidence type="ECO:0000313" key="2">
    <source>
        <dbReference type="EMBL" id="TDB67449.1"/>
    </source>
</evidence>
<feature type="transmembrane region" description="Helical" evidence="1">
    <location>
        <begin position="180"/>
        <end position="202"/>
    </location>
</feature>
<name>A0A4R4KL69_9BACT</name>